<keyword evidence="3" id="KW-1185">Reference proteome</keyword>
<sequence>MENPLLDSDVIEYNSKDYVLITKISKSNEIHRILIDEMHLQLKFISDAKTYFRCSNCDILYILQSHNDLQISIFQLKQLKKQQQNNSDKCQQCQQFMNGDCFKKCYKCDSNQIISIQNENSRLFCQICFSQLCKNCDSNIEIFQQNPNRCTQKNLTNCQRYFYVISMIIISLIFLPIFIVLDFKKYKFQCQLLEFHQYILSKYKPMVILFFYQIFLIVYLIKVFMILIYFVVDKNKQRIHYYFD</sequence>
<comment type="caution">
    <text evidence="2">The sequence shown here is derived from an EMBL/GenBank/DDBJ whole genome shotgun (WGS) entry which is preliminary data.</text>
</comment>
<proteinExistence type="predicted"/>
<evidence type="ECO:0000256" key="1">
    <source>
        <dbReference type="SAM" id="Phobius"/>
    </source>
</evidence>
<reference evidence="2" key="1">
    <citation type="submission" date="2021-01" db="EMBL/GenBank/DDBJ databases">
        <authorList>
            <consortium name="Genoscope - CEA"/>
            <person name="William W."/>
        </authorList>
    </citation>
    <scope>NUCLEOTIDE SEQUENCE</scope>
</reference>
<organism evidence="2 3">
    <name type="scientific">Paramecium sonneborni</name>
    <dbReference type="NCBI Taxonomy" id="65129"/>
    <lineage>
        <taxon>Eukaryota</taxon>
        <taxon>Sar</taxon>
        <taxon>Alveolata</taxon>
        <taxon>Ciliophora</taxon>
        <taxon>Intramacronucleata</taxon>
        <taxon>Oligohymenophorea</taxon>
        <taxon>Peniculida</taxon>
        <taxon>Parameciidae</taxon>
        <taxon>Paramecium</taxon>
    </lineage>
</organism>
<evidence type="ECO:0000313" key="2">
    <source>
        <dbReference type="EMBL" id="CAD8073215.1"/>
    </source>
</evidence>
<evidence type="ECO:0000313" key="3">
    <source>
        <dbReference type="Proteomes" id="UP000692954"/>
    </source>
</evidence>
<accession>A0A8S1M6A2</accession>
<evidence type="ECO:0008006" key="4">
    <source>
        <dbReference type="Google" id="ProtNLM"/>
    </source>
</evidence>
<dbReference type="OrthoDB" id="305312at2759"/>
<name>A0A8S1M6A2_9CILI</name>
<dbReference type="EMBL" id="CAJJDN010000030">
    <property type="protein sequence ID" value="CAD8073215.1"/>
    <property type="molecule type" value="Genomic_DNA"/>
</dbReference>
<feature type="transmembrane region" description="Helical" evidence="1">
    <location>
        <begin position="207"/>
        <end position="232"/>
    </location>
</feature>
<keyword evidence="1" id="KW-0812">Transmembrane</keyword>
<keyword evidence="1" id="KW-1133">Transmembrane helix</keyword>
<feature type="transmembrane region" description="Helical" evidence="1">
    <location>
        <begin position="161"/>
        <end position="181"/>
    </location>
</feature>
<gene>
    <name evidence="2" type="ORF">PSON_ATCC_30995.1.T0300184</name>
</gene>
<dbReference type="Proteomes" id="UP000692954">
    <property type="component" value="Unassembled WGS sequence"/>
</dbReference>
<keyword evidence="1" id="KW-0472">Membrane</keyword>
<dbReference type="AlphaFoldDB" id="A0A8S1M6A2"/>
<protein>
    <recommendedName>
        <fullName evidence="4">Transmembrane protein</fullName>
    </recommendedName>
</protein>